<sequence length="142" mass="16921">SSIRNYFLNIFNDSEFRKLLSDSKDFEDFIHFLNDQHQKQIIWRDKHILLETIKACIGSIQYCEKTLLSLIDLLWNKLLSDKSEVKEQITEEVTPEIKQQVVEVTRKLLKKSQSLEGWIKLFSCDVQSQNNTWQELLTESWK</sequence>
<keyword evidence="2" id="KW-1185">Reference proteome</keyword>
<accession>X6L938</accession>
<evidence type="ECO:0000313" key="1">
    <source>
        <dbReference type="EMBL" id="ETN97641.1"/>
    </source>
</evidence>
<dbReference type="Proteomes" id="UP000023152">
    <property type="component" value="Unassembled WGS sequence"/>
</dbReference>
<feature type="non-terminal residue" evidence="1">
    <location>
        <position position="1"/>
    </location>
</feature>
<dbReference type="EMBL" id="ASPP01049069">
    <property type="protein sequence ID" value="ETN97641.1"/>
    <property type="molecule type" value="Genomic_DNA"/>
</dbReference>
<evidence type="ECO:0000313" key="2">
    <source>
        <dbReference type="Proteomes" id="UP000023152"/>
    </source>
</evidence>
<feature type="non-terminal residue" evidence="1">
    <location>
        <position position="142"/>
    </location>
</feature>
<reference evidence="1 2" key="1">
    <citation type="journal article" date="2013" name="Curr. Biol.">
        <title>The Genome of the Foraminiferan Reticulomyxa filosa.</title>
        <authorList>
            <person name="Glockner G."/>
            <person name="Hulsmann N."/>
            <person name="Schleicher M."/>
            <person name="Noegel A.A."/>
            <person name="Eichinger L."/>
            <person name="Gallinger C."/>
            <person name="Pawlowski J."/>
            <person name="Sierra R."/>
            <person name="Euteneuer U."/>
            <person name="Pillet L."/>
            <person name="Moustafa A."/>
            <person name="Platzer M."/>
            <person name="Groth M."/>
            <person name="Szafranski K."/>
            <person name="Schliwa M."/>
        </authorList>
    </citation>
    <scope>NUCLEOTIDE SEQUENCE [LARGE SCALE GENOMIC DNA]</scope>
</reference>
<organism evidence="1 2">
    <name type="scientific">Reticulomyxa filosa</name>
    <dbReference type="NCBI Taxonomy" id="46433"/>
    <lineage>
        <taxon>Eukaryota</taxon>
        <taxon>Sar</taxon>
        <taxon>Rhizaria</taxon>
        <taxon>Retaria</taxon>
        <taxon>Foraminifera</taxon>
        <taxon>Monothalamids</taxon>
        <taxon>Reticulomyxidae</taxon>
        <taxon>Reticulomyxa</taxon>
    </lineage>
</organism>
<proteinExistence type="predicted"/>
<name>X6L938_RETFI</name>
<gene>
    <name evidence="1" type="ORF">RFI_39888</name>
</gene>
<dbReference type="AlphaFoldDB" id="X6L938"/>
<protein>
    <submittedName>
        <fullName evidence="1">Uncharacterized protein</fullName>
    </submittedName>
</protein>
<comment type="caution">
    <text evidence="1">The sequence shown here is derived from an EMBL/GenBank/DDBJ whole genome shotgun (WGS) entry which is preliminary data.</text>
</comment>